<keyword evidence="1" id="KW-0863">Zinc-finger</keyword>
<organism evidence="3 4">
    <name type="scientific">Trichomalopsis sarcophagae</name>
    <dbReference type="NCBI Taxonomy" id="543379"/>
    <lineage>
        <taxon>Eukaryota</taxon>
        <taxon>Metazoa</taxon>
        <taxon>Ecdysozoa</taxon>
        <taxon>Arthropoda</taxon>
        <taxon>Hexapoda</taxon>
        <taxon>Insecta</taxon>
        <taxon>Pterygota</taxon>
        <taxon>Neoptera</taxon>
        <taxon>Endopterygota</taxon>
        <taxon>Hymenoptera</taxon>
        <taxon>Apocrita</taxon>
        <taxon>Proctotrupomorpha</taxon>
        <taxon>Chalcidoidea</taxon>
        <taxon>Pteromalidae</taxon>
        <taxon>Pteromalinae</taxon>
        <taxon>Trichomalopsis</taxon>
    </lineage>
</organism>
<feature type="domain" description="C2H2-type" evidence="2">
    <location>
        <begin position="38"/>
        <end position="65"/>
    </location>
</feature>
<proteinExistence type="predicted"/>
<name>A0A232F651_9HYME</name>
<comment type="caution">
    <text evidence="3">The sequence shown here is derived from an EMBL/GenBank/DDBJ whole genome shotgun (WGS) entry which is preliminary data.</text>
</comment>
<dbReference type="GO" id="GO:0008270">
    <property type="term" value="F:zinc ion binding"/>
    <property type="evidence" value="ECO:0007669"/>
    <property type="project" value="UniProtKB-KW"/>
</dbReference>
<feature type="domain" description="C2H2-type" evidence="2">
    <location>
        <begin position="67"/>
        <end position="95"/>
    </location>
</feature>
<evidence type="ECO:0000256" key="1">
    <source>
        <dbReference type="PROSITE-ProRule" id="PRU00042"/>
    </source>
</evidence>
<dbReference type="EMBL" id="NNAY01000919">
    <property type="protein sequence ID" value="OXU25928.1"/>
    <property type="molecule type" value="Genomic_DNA"/>
</dbReference>
<dbReference type="OrthoDB" id="3437960at2759"/>
<protein>
    <recommendedName>
        <fullName evidence="2">C2H2-type domain-containing protein</fullName>
    </recommendedName>
</protein>
<dbReference type="Proteomes" id="UP000215335">
    <property type="component" value="Unassembled WGS sequence"/>
</dbReference>
<dbReference type="SUPFAM" id="SSF57667">
    <property type="entry name" value="beta-beta-alpha zinc fingers"/>
    <property type="match status" value="1"/>
</dbReference>
<evidence type="ECO:0000259" key="2">
    <source>
        <dbReference type="PROSITE" id="PS50157"/>
    </source>
</evidence>
<gene>
    <name evidence="3" type="ORF">TSAR_011833</name>
</gene>
<dbReference type="Gene3D" id="3.30.160.60">
    <property type="entry name" value="Classic Zinc Finger"/>
    <property type="match status" value="1"/>
</dbReference>
<dbReference type="Pfam" id="PF00096">
    <property type="entry name" value="zf-C2H2"/>
    <property type="match status" value="2"/>
</dbReference>
<dbReference type="SMART" id="SM00355">
    <property type="entry name" value="ZnF_C2H2"/>
    <property type="match status" value="2"/>
</dbReference>
<keyword evidence="1" id="KW-0479">Metal-binding</keyword>
<dbReference type="AlphaFoldDB" id="A0A232F651"/>
<evidence type="ECO:0000313" key="4">
    <source>
        <dbReference type="Proteomes" id="UP000215335"/>
    </source>
</evidence>
<accession>A0A232F651</accession>
<sequence length="108" mass="12580">MLFALSMNYSHLVSRIIELPVDPLAMNCSTSPSRARVFQCPTCPKRFSAKSSVIQHIKYDCNRLPRFVCPYCDKRSKYPFSLYKHIRDVHPDCKVYCKDLSGEKEDTR</sequence>
<keyword evidence="1" id="KW-0862">Zinc</keyword>
<dbReference type="InterPro" id="IPR013087">
    <property type="entry name" value="Znf_C2H2_type"/>
</dbReference>
<dbReference type="InterPro" id="IPR036236">
    <property type="entry name" value="Znf_C2H2_sf"/>
</dbReference>
<reference evidence="3 4" key="1">
    <citation type="journal article" date="2017" name="Curr. Biol.">
        <title>The Evolution of Venom by Co-option of Single-Copy Genes.</title>
        <authorList>
            <person name="Martinson E.O."/>
            <person name="Mrinalini"/>
            <person name="Kelkar Y.D."/>
            <person name="Chang C.H."/>
            <person name="Werren J.H."/>
        </authorList>
    </citation>
    <scope>NUCLEOTIDE SEQUENCE [LARGE SCALE GENOMIC DNA]</scope>
    <source>
        <strain evidence="3 4">Alberta</strain>
        <tissue evidence="3">Whole body</tissue>
    </source>
</reference>
<evidence type="ECO:0000313" key="3">
    <source>
        <dbReference type="EMBL" id="OXU25928.1"/>
    </source>
</evidence>
<keyword evidence="4" id="KW-1185">Reference proteome</keyword>
<dbReference type="PROSITE" id="PS50157">
    <property type="entry name" value="ZINC_FINGER_C2H2_2"/>
    <property type="match status" value="2"/>
</dbReference>